<feature type="non-terminal residue" evidence="2">
    <location>
        <position position="116"/>
    </location>
</feature>
<sequence length="116" mass="13147">FKKSGEFDRLRRELLAQFQSGVRVVGTEAFRARVDDIARARLEAEDKLHLKADDTLHRELLQELDRFPLVERALADVPALADPEFAAGIRRHAENLVRRSRGLSGTFPSPHVACLF</sequence>
<organism evidence="2 3">
    <name type="scientific">Lactarius akahatsu</name>
    <dbReference type="NCBI Taxonomy" id="416441"/>
    <lineage>
        <taxon>Eukaryota</taxon>
        <taxon>Fungi</taxon>
        <taxon>Dikarya</taxon>
        <taxon>Basidiomycota</taxon>
        <taxon>Agaricomycotina</taxon>
        <taxon>Agaricomycetes</taxon>
        <taxon>Russulales</taxon>
        <taxon>Russulaceae</taxon>
        <taxon>Lactarius</taxon>
    </lineage>
</organism>
<proteinExistence type="predicted"/>
<comment type="caution">
    <text evidence="2">The sequence shown here is derived from an EMBL/GenBank/DDBJ whole genome shotgun (WGS) entry which is preliminary data.</text>
</comment>
<evidence type="ECO:0000313" key="2">
    <source>
        <dbReference type="EMBL" id="KAH8985012.1"/>
    </source>
</evidence>
<dbReference type="InterPro" id="IPR055264">
    <property type="entry name" value="BOD1/SHG1_dom"/>
</dbReference>
<gene>
    <name evidence="2" type="ORF">EDB92DRAFT_1802769</name>
</gene>
<evidence type="ECO:0000313" key="3">
    <source>
        <dbReference type="Proteomes" id="UP001201163"/>
    </source>
</evidence>
<dbReference type="Proteomes" id="UP001201163">
    <property type="component" value="Unassembled WGS sequence"/>
</dbReference>
<feature type="domain" description="BOD1/SHG1" evidence="1">
    <location>
        <begin position="1"/>
        <end position="86"/>
    </location>
</feature>
<evidence type="ECO:0000259" key="1">
    <source>
        <dbReference type="Pfam" id="PF05205"/>
    </source>
</evidence>
<protein>
    <recommendedName>
        <fullName evidence="1">BOD1/SHG1 domain-containing protein</fullName>
    </recommendedName>
</protein>
<keyword evidence="3" id="KW-1185">Reference proteome</keyword>
<accession>A0AAD4QAH2</accession>
<dbReference type="AlphaFoldDB" id="A0AAD4QAH2"/>
<name>A0AAD4QAH2_9AGAM</name>
<dbReference type="EMBL" id="JAKELL010000069">
    <property type="protein sequence ID" value="KAH8985012.1"/>
    <property type="molecule type" value="Genomic_DNA"/>
</dbReference>
<dbReference type="Pfam" id="PF05205">
    <property type="entry name" value="COMPASS-Shg1"/>
    <property type="match status" value="1"/>
</dbReference>
<reference evidence="2" key="1">
    <citation type="submission" date="2022-01" db="EMBL/GenBank/DDBJ databases">
        <title>Comparative genomics reveals a dynamic genome evolution in the ectomycorrhizal milk-cap (Lactarius) mushrooms.</title>
        <authorList>
            <consortium name="DOE Joint Genome Institute"/>
            <person name="Lebreton A."/>
            <person name="Tang N."/>
            <person name="Kuo A."/>
            <person name="LaButti K."/>
            <person name="Drula E."/>
            <person name="Barry K."/>
            <person name="Clum A."/>
            <person name="Lipzen A."/>
            <person name="Mousain D."/>
            <person name="Ng V."/>
            <person name="Wang R."/>
            <person name="Wang X."/>
            <person name="Dai Y."/>
            <person name="Henrissat B."/>
            <person name="Grigoriev I.V."/>
            <person name="Guerin-Laguette A."/>
            <person name="Yu F."/>
            <person name="Martin F.M."/>
        </authorList>
    </citation>
    <scope>NUCLEOTIDE SEQUENCE</scope>
    <source>
        <strain evidence="2">QP</strain>
    </source>
</reference>